<reference evidence="1 2" key="1">
    <citation type="submission" date="2024-07" db="EMBL/GenBank/DDBJ databases">
        <title>Section-level genome sequencing and comparative genomics of Aspergillus sections Usti and Cavernicolus.</title>
        <authorList>
            <consortium name="Lawrence Berkeley National Laboratory"/>
            <person name="Nybo J.L."/>
            <person name="Vesth T.C."/>
            <person name="Theobald S."/>
            <person name="Frisvad J.C."/>
            <person name="Larsen T.O."/>
            <person name="Kjaerboelling I."/>
            <person name="Rothschild-Mancinelli K."/>
            <person name="Lyhne E.K."/>
            <person name="Kogle M.E."/>
            <person name="Barry K."/>
            <person name="Clum A."/>
            <person name="Na H."/>
            <person name="Ledsgaard L."/>
            <person name="Lin J."/>
            <person name="Lipzen A."/>
            <person name="Kuo A."/>
            <person name="Riley R."/>
            <person name="Mondo S."/>
            <person name="Labutti K."/>
            <person name="Haridas S."/>
            <person name="Pangalinan J."/>
            <person name="Salamov A.A."/>
            <person name="Simmons B.A."/>
            <person name="Magnuson J.K."/>
            <person name="Chen J."/>
            <person name="Drula E."/>
            <person name="Henrissat B."/>
            <person name="Wiebenga A."/>
            <person name="Lubbers R.J."/>
            <person name="Gomes A.C."/>
            <person name="Makela M.R."/>
            <person name="Stajich J."/>
            <person name="Grigoriev I.V."/>
            <person name="Mortensen U.H."/>
            <person name="De Vries R.P."/>
            <person name="Baker S.E."/>
            <person name="Andersen M.R."/>
        </authorList>
    </citation>
    <scope>NUCLEOTIDE SEQUENCE [LARGE SCALE GENOMIC DNA]</scope>
    <source>
        <strain evidence="1 2">CBS 123904</strain>
    </source>
</reference>
<dbReference type="Proteomes" id="UP001610446">
    <property type="component" value="Unassembled WGS sequence"/>
</dbReference>
<accession>A0ABR4K305</accession>
<evidence type="ECO:0000313" key="2">
    <source>
        <dbReference type="Proteomes" id="UP001610446"/>
    </source>
</evidence>
<gene>
    <name evidence="1" type="ORF">BJY01DRAFT_247139</name>
</gene>
<name>A0ABR4K305_9EURO</name>
<comment type="caution">
    <text evidence="1">The sequence shown here is derived from an EMBL/GenBank/DDBJ whole genome shotgun (WGS) entry which is preliminary data.</text>
</comment>
<keyword evidence="2" id="KW-1185">Reference proteome</keyword>
<proteinExistence type="predicted"/>
<protein>
    <submittedName>
        <fullName evidence="1">Uncharacterized protein</fullName>
    </submittedName>
</protein>
<organism evidence="1 2">
    <name type="scientific">Aspergillus pseudoustus</name>
    <dbReference type="NCBI Taxonomy" id="1810923"/>
    <lineage>
        <taxon>Eukaryota</taxon>
        <taxon>Fungi</taxon>
        <taxon>Dikarya</taxon>
        <taxon>Ascomycota</taxon>
        <taxon>Pezizomycotina</taxon>
        <taxon>Eurotiomycetes</taxon>
        <taxon>Eurotiomycetidae</taxon>
        <taxon>Eurotiales</taxon>
        <taxon>Aspergillaceae</taxon>
        <taxon>Aspergillus</taxon>
        <taxon>Aspergillus subgen. Nidulantes</taxon>
    </lineage>
</organism>
<evidence type="ECO:0000313" key="1">
    <source>
        <dbReference type="EMBL" id="KAL2846712.1"/>
    </source>
</evidence>
<dbReference type="EMBL" id="JBFXLU010000061">
    <property type="protein sequence ID" value="KAL2846712.1"/>
    <property type="molecule type" value="Genomic_DNA"/>
</dbReference>
<sequence>MSGHHLPGPLPPTSAAAAATVSGPSPVGCFEAFLPVEAVNAKGKPSTSVQAMRASIKPGCHYLAYKTLLG</sequence>